<gene>
    <name evidence="1" type="ORF">EXIGLDRAFT_465411</name>
</gene>
<dbReference type="AlphaFoldDB" id="A0A165K2R4"/>
<organism evidence="1 2">
    <name type="scientific">Exidia glandulosa HHB12029</name>
    <dbReference type="NCBI Taxonomy" id="1314781"/>
    <lineage>
        <taxon>Eukaryota</taxon>
        <taxon>Fungi</taxon>
        <taxon>Dikarya</taxon>
        <taxon>Basidiomycota</taxon>
        <taxon>Agaricomycotina</taxon>
        <taxon>Agaricomycetes</taxon>
        <taxon>Auriculariales</taxon>
        <taxon>Exidiaceae</taxon>
        <taxon>Exidia</taxon>
    </lineage>
</organism>
<sequence>MASLTADSAVVRDPVYYEDDGNVILVAESTLFKVHKSRLRKMSAVFADLLALPQGDAAVDGQTDECPIVLAGDTSEQVRSLFWALYSRPDEVVAYLGDTDNNGRWLRLLHVVELAHKYDCMALAQWALNTVAAHCRTADSLGSTEAIIALINLHRHRDQLPGLIEWAEPFLHRTTAANNVSYFTLLRAAELSQWDDLARHAYYRFVCGGASSWTSFRLTASEKLRLLTGSYNVTEVLAALPSLDMMATHLPCSSAPYCTSDWPLIWRECCSRSLSQGGKDVLAVLQQLYSLLEAVGAGKLVISGVRPRFPSGPSAVPVHNCYARSLGAAKEVADLGSKVVQRCFDEELDCLSANSPEVKALWTP</sequence>
<dbReference type="Gene3D" id="3.30.710.10">
    <property type="entry name" value="Potassium Channel Kv1.1, Chain A"/>
    <property type="match status" value="1"/>
</dbReference>
<dbReference type="InParanoid" id="A0A165K2R4"/>
<protein>
    <recommendedName>
        <fullName evidence="3">BTB domain-containing protein</fullName>
    </recommendedName>
</protein>
<accession>A0A165K2R4</accession>
<evidence type="ECO:0000313" key="1">
    <source>
        <dbReference type="EMBL" id="KZV95700.1"/>
    </source>
</evidence>
<evidence type="ECO:0000313" key="2">
    <source>
        <dbReference type="Proteomes" id="UP000077266"/>
    </source>
</evidence>
<dbReference type="OrthoDB" id="3238373at2759"/>
<dbReference type="Proteomes" id="UP000077266">
    <property type="component" value="Unassembled WGS sequence"/>
</dbReference>
<keyword evidence="2" id="KW-1185">Reference proteome</keyword>
<reference evidence="1 2" key="1">
    <citation type="journal article" date="2016" name="Mol. Biol. Evol.">
        <title>Comparative Genomics of Early-Diverging Mushroom-Forming Fungi Provides Insights into the Origins of Lignocellulose Decay Capabilities.</title>
        <authorList>
            <person name="Nagy L.G."/>
            <person name="Riley R."/>
            <person name="Tritt A."/>
            <person name="Adam C."/>
            <person name="Daum C."/>
            <person name="Floudas D."/>
            <person name="Sun H."/>
            <person name="Yadav J.S."/>
            <person name="Pangilinan J."/>
            <person name="Larsson K.H."/>
            <person name="Matsuura K."/>
            <person name="Barry K."/>
            <person name="Labutti K."/>
            <person name="Kuo R."/>
            <person name="Ohm R.A."/>
            <person name="Bhattacharya S.S."/>
            <person name="Shirouzu T."/>
            <person name="Yoshinaga Y."/>
            <person name="Martin F.M."/>
            <person name="Grigoriev I.V."/>
            <person name="Hibbett D.S."/>
        </authorList>
    </citation>
    <scope>NUCLEOTIDE SEQUENCE [LARGE SCALE GENOMIC DNA]</scope>
    <source>
        <strain evidence="1 2">HHB12029</strain>
    </source>
</reference>
<dbReference type="EMBL" id="KV425953">
    <property type="protein sequence ID" value="KZV95700.1"/>
    <property type="molecule type" value="Genomic_DNA"/>
</dbReference>
<evidence type="ECO:0008006" key="3">
    <source>
        <dbReference type="Google" id="ProtNLM"/>
    </source>
</evidence>
<proteinExistence type="predicted"/>
<name>A0A165K2R4_EXIGL</name>
<dbReference type="InterPro" id="IPR011333">
    <property type="entry name" value="SKP1/BTB/POZ_sf"/>
</dbReference>